<accession>A0ABP6SQP9</accession>
<proteinExistence type="predicted"/>
<keyword evidence="3" id="KW-1185">Reference proteome</keyword>
<reference evidence="3" key="1">
    <citation type="journal article" date="2019" name="Int. J. Syst. Evol. Microbiol.">
        <title>The Global Catalogue of Microorganisms (GCM) 10K type strain sequencing project: providing services to taxonomists for standard genome sequencing and annotation.</title>
        <authorList>
            <consortium name="The Broad Institute Genomics Platform"/>
            <consortium name="The Broad Institute Genome Sequencing Center for Infectious Disease"/>
            <person name="Wu L."/>
            <person name="Ma J."/>
        </authorList>
    </citation>
    <scope>NUCLEOTIDE SEQUENCE [LARGE SCALE GENOMIC DNA]</scope>
    <source>
        <strain evidence="3">JCM 9458</strain>
    </source>
</reference>
<comment type="caution">
    <text evidence="2">The sequence shown here is derived from an EMBL/GenBank/DDBJ whole genome shotgun (WGS) entry which is preliminary data.</text>
</comment>
<protein>
    <submittedName>
        <fullName evidence="2">Uncharacterized protein</fullName>
    </submittedName>
</protein>
<feature type="transmembrane region" description="Helical" evidence="1">
    <location>
        <begin position="266"/>
        <end position="289"/>
    </location>
</feature>
<sequence length="414" mass="44974">MPLLVPASSWNPDDEGLDDWLEGYLRRTYPFVGDEAPGLLADRRILPVLDGLDEVAVAHRRRAYQAFEDAADRPILATLRSHEYSRLVRRGSPLTGVAVIRTQRVHVDDIVAILRGSNDGSAWEPVFAALRSRPSGALARTLSVPQTLALARTAYASPGSDPSELLDPALRRPADLEAHLLRRYLPAAYTPDPRSRAAGLIQWAPGRPVRWLQTLARLMDDVGTPEFVWWRLERAVPRLALVLLAAALGLLSAAPSLLLVPDGDGFAETFSGCLGAAAVVSFFWAAADLPNATGATSLLARSPGRALRRSFLFLASGLALLTTSWLAFGAEVVPTFGVAGFLATLFWSGPWGRWMLTRAILAVRGDLPFRLPAFLADAVRLGVLRTSGSSYRFSHYRLQELLVSSPTTDVHGTS</sequence>
<dbReference type="Proteomes" id="UP001501676">
    <property type="component" value="Unassembled WGS sequence"/>
</dbReference>
<feature type="transmembrane region" description="Helical" evidence="1">
    <location>
        <begin position="310"/>
        <end position="330"/>
    </location>
</feature>
<name>A0ABP6SQP9_9ACTN</name>
<feature type="transmembrane region" description="Helical" evidence="1">
    <location>
        <begin position="239"/>
        <end position="260"/>
    </location>
</feature>
<gene>
    <name evidence="2" type="ORF">GCM10020369_04980</name>
</gene>
<feature type="transmembrane region" description="Helical" evidence="1">
    <location>
        <begin position="336"/>
        <end position="356"/>
    </location>
</feature>
<evidence type="ECO:0000256" key="1">
    <source>
        <dbReference type="SAM" id="Phobius"/>
    </source>
</evidence>
<keyword evidence="1" id="KW-0472">Membrane</keyword>
<dbReference type="RefSeq" id="WP_345726287.1">
    <property type="nucleotide sequence ID" value="NZ_BAAAYN010000003.1"/>
</dbReference>
<keyword evidence="1" id="KW-1133">Transmembrane helix</keyword>
<evidence type="ECO:0000313" key="2">
    <source>
        <dbReference type="EMBL" id="GAA3382575.1"/>
    </source>
</evidence>
<evidence type="ECO:0000313" key="3">
    <source>
        <dbReference type="Proteomes" id="UP001501676"/>
    </source>
</evidence>
<organism evidence="2 3">
    <name type="scientific">Cryptosporangium minutisporangium</name>
    <dbReference type="NCBI Taxonomy" id="113569"/>
    <lineage>
        <taxon>Bacteria</taxon>
        <taxon>Bacillati</taxon>
        <taxon>Actinomycetota</taxon>
        <taxon>Actinomycetes</taxon>
        <taxon>Cryptosporangiales</taxon>
        <taxon>Cryptosporangiaceae</taxon>
        <taxon>Cryptosporangium</taxon>
    </lineage>
</organism>
<keyword evidence="1" id="KW-0812">Transmembrane</keyword>
<dbReference type="EMBL" id="BAAAYN010000003">
    <property type="protein sequence ID" value="GAA3382575.1"/>
    <property type="molecule type" value="Genomic_DNA"/>
</dbReference>